<dbReference type="Pfam" id="PF13511">
    <property type="entry name" value="DUF4124"/>
    <property type="match status" value="1"/>
</dbReference>
<protein>
    <recommendedName>
        <fullName evidence="1">DUF4124 domain-containing protein</fullName>
    </recommendedName>
</protein>
<dbReference type="AlphaFoldDB" id="A0A3B0XEX2"/>
<dbReference type="InterPro" id="IPR025392">
    <property type="entry name" value="DUF4124"/>
</dbReference>
<name>A0A3B0XEX2_9ZZZZ</name>
<evidence type="ECO:0000259" key="1">
    <source>
        <dbReference type="Pfam" id="PF13511"/>
    </source>
</evidence>
<sequence length="202" mass="23193">MRFSFLSLAIILLSSTFAVQAKMYKWTDEEGQTHFGDKIPQRYQTKAHDELNESGMQLKHLKAAKTAEEKAADSQRKKELEKIAYEEKKQKQLDRVLLDAYDSEHDLIAARDSRLDAVASQVQLSVNIINDSTKKIASMGKQVTQIKASNRKVPANLYKSIDTEKQQIVTQKKIMANHKKRSEEITVKYNSYIERFRAAKSQ</sequence>
<organism evidence="2">
    <name type="scientific">hydrothermal vent metagenome</name>
    <dbReference type="NCBI Taxonomy" id="652676"/>
    <lineage>
        <taxon>unclassified sequences</taxon>
        <taxon>metagenomes</taxon>
        <taxon>ecological metagenomes</taxon>
    </lineage>
</organism>
<feature type="domain" description="DUF4124" evidence="1">
    <location>
        <begin position="12"/>
        <end position="72"/>
    </location>
</feature>
<accession>A0A3B0XEX2</accession>
<gene>
    <name evidence="2" type="ORF">MNBD_GAMMA06-474</name>
</gene>
<dbReference type="EMBL" id="UOFD01000085">
    <property type="protein sequence ID" value="VAW55166.1"/>
    <property type="molecule type" value="Genomic_DNA"/>
</dbReference>
<evidence type="ECO:0000313" key="2">
    <source>
        <dbReference type="EMBL" id="VAW55166.1"/>
    </source>
</evidence>
<proteinExistence type="predicted"/>
<reference evidence="2" key="1">
    <citation type="submission" date="2018-06" db="EMBL/GenBank/DDBJ databases">
        <authorList>
            <person name="Zhirakovskaya E."/>
        </authorList>
    </citation>
    <scope>NUCLEOTIDE SEQUENCE</scope>
</reference>